<dbReference type="InterPro" id="IPR007833">
    <property type="entry name" value="Capsule_polysaccharide_synth"/>
</dbReference>
<accession>A0A1X7EI74</accession>
<organism evidence="1 2">
    <name type="scientific">Desulfovibrio gilichinskyi</name>
    <dbReference type="NCBI Taxonomy" id="1519643"/>
    <lineage>
        <taxon>Bacteria</taxon>
        <taxon>Pseudomonadati</taxon>
        <taxon>Thermodesulfobacteriota</taxon>
        <taxon>Desulfovibrionia</taxon>
        <taxon>Desulfovibrionales</taxon>
        <taxon>Desulfovibrionaceae</taxon>
        <taxon>Desulfovibrio</taxon>
    </lineage>
</organism>
<dbReference type="RefSeq" id="WP_085103563.1">
    <property type="nucleotide sequence ID" value="NZ_FWZU01000005.1"/>
</dbReference>
<dbReference type="AlphaFoldDB" id="A0A1X7EI74"/>
<sequence length="461" mass="53566">MNKKKAILLIGRGDTFRHYIQGMIDIFQNEYEVLVLEYKKEITYSNKHTRVHLPTTRNSNDPNFWGKVRSVEKEMGLNLFESYSNYLYYGRLAQEANIDHSSYWLSKDQLGLDYMQAYDFMKDMTDNYDIQFAFHDTIDLILLQMVEAFSKNKNFGFYHTLIKPGIFNNRALLSYGIARKSALFTKYLENGITPTPEETRIINEIISQFNETKPTLSYLKNYSQKLITLNEIKKIPIRLKNLPYGFKRLCNRLYLKKQTANFSLEAAGKYILFFLHHQPEATTTSAASQYVDQWKIVEELAIHGPSDINIIIKAHPFSYGWQGKKYYEKLLRLENVMMAPISYPGKELIQKAHAVITINGSIGLEALLYNTPAYTLGDAWYSHPKYIQNINSPRDLLSLLDAPTRLSEIEKLQVLASSYRASFDFFVDHSTKYATEKRNSGQNLANHVLENKEIYFSRVDI</sequence>
<reference evidence="2" key="1">
    <citation type="submission" date="2017-04" db="EMBL/GenBank/DDBJ databases">
        <authorList>
            <person name="Varghese N."/>
            <person name="Submissions S."/>
        </authorList>
    </citation>
    <scope>NUCLEOTIDE SEQUENCE [LARGE SCALE GENOMIC DNA]</scope>
    <source>
        <strain evidence="2">K3S</strain>
    </source>
</reference>
<dbReference type="EMBL" id="FWZU01000005">
    <property type="protein sequence ID" value="SMF33981.1"/>
    <property type="molecule type" value="Genomic_DNA"/>
</dbReference>
<gene>
    <name evidence="1" type="ORF">SAMN06295933_2946</name>
</gene>
<evidence type="ECO:0000313" key="2">
    <source>
        <dbReference type="Proteomes" id="UP000192906"/>
    </source>
</evidence>
<dbReference type="STRING" id="1519643.SAMN06295933_2946"/>
<dbReference type="Pfam" id="PF05159">
    <property type="entry name" value="Capsule_synth"/>
    <property type="match status" value="1"/>
</dbReference>
<proteinExistence type="predicted"/>
<dbReference type="Proteomes" id="UP000192906">
    <property type="component" value="Unassembled WGS sequence"/>
</dbReference>
<protein>
    <submittedName>
        <fullName evidence="1">Capsule polysaccharide biosynthesis protein</fullName>
    </submittedName>
</protein>
<dbReference type="GO" id="GO:0000271">
    <property type="term" value="P:polysaccharide biosynthetic process"/>
    <property type="evidence" value="ECO:0007669"/>
    <property type="project" value="InterPro"/>
</dbReference>
<dbReference type="OrthoDB" id="5448633at2"/>
<evidence type="ECO:0000313" key="1">
    <source>
        <dbReference type="EMBL" id="SMF33981.1"/>
    </source>
</evidence>
<dbReference type="GO" id="GO:0015774">
    <property type="term" value="P:polysaccharide transport"/>
    <property type="evidence" value="ECO:0007669"/>
    <property type="project" value="InterPro"/>
</dbReference>
<keyword evidence="2" id="KW-1185">Reference proteome</keyword>
<name>A0A1X7EI74_9BACT</name>